<organism evidence="1">
    <name type="scientific">Bracon brevicornis</name>
    <dbReference type="NCBI Taxonomy" id="1563983"/>
    <lineage>
        <taxon>Eukaryota</taxon>
        <taxon>Metazoa</taxon>
        <taxon>Ecdysozoa</taxon>
        <taxon>Arthropoda</taxon>
        <taxon>Hexapoda</taxon>
        <taxon>Insecta</taxon>
        <taxon>Pterygota</taxon>
        <taxon>Neoptera</taxon>
        <taxon>Endopterygota</taxon>
        <taxon>Hymenoptera</taxon>
        <taxon>Apocrita</taxon>
        <taxon>Ichneumonoidea</taxon>
        <taxon>Braconidae</taxon>
        <taxon>Braconinae</taxon>
        <taxon>Bracon</taxon>
    </lineage>
</organism>
<proteinExistence type="predicted"/>
<reference evidence="1" key="1">
    <citation type="submission" date="2020-07" db="EMBL/GenBank/DDBJ databases">
        <authorList>
            <person name="Ferguson B K."/>
        </authorList>
    </citation>
    <scope>NUCLEOTIDE SEQUENCE</scope>
    <source>
        <strain evidence="1">L06</strain>
    </source>
</reference>
<evidence type="ECO:0000313" key="1">
    <source>
        <dbReference type="EMBL" id="CAD1583554.1"/>
    </source>
</evidence>
<protein>
    <submittedName>
        <fullName evidence="1">Uncharacterized protein</fullName>
    </submittedName>
</protein>
<dbReference type="EMBL" id="CADCXW020000348">
    <property type="protein sequence ID" value="CAD1583554.1"/>
    <property type="molecule type" value="Genomic_DNA"/>
</dbReference>
<accession>A0A6V7M5W1</accession>
<dbReference type="AlphaFoldDB" id="A0A6V7M5W1"/>
<name>A0A6V7M5W1_9HYME</name>
<gene>
    <name evidence="1" type="ORF">BBRV_LOCUS124054</name>
</gene>
<sequence length="75" mass="8223">MIGVAMRNAMNKYKRYGSVPMEVPPLPSLLFPGKTSSRVIRSSSVTTKSRNLSSRTKKETPSMAEMYAVGLGLTK</sequence>